<dbReference type="InterPro" id="IPR003653">
    <property type="entry name" value="Peptidase_C48_C"/>
</dbReference>
<dbReference type="EMBL" id="NMUH01001553">
    <property type="protein sequence ID" value="MQL93364.1"/>
    <property type="molecule type" value="Genomic_DNA"/>
</dbReference>
<comment type="caution">
    <text evidence="6">The sequence shown here is derived from an EMBL/GenBank/DDBJ whole genome shotgun (WGS) entry which is preliminary data.</text>
</comment>
<dbReference type="Gene3D" id="3.40.395.10">
    <property type="entry name" value="Adenoviral Proteinase, Chain A"/>
    <property type="match status" value="1"/>
</dbReference>
<sequence>MRNEFYSTTRDFRVCKKTFLQQVPLPPSYLLPLSFSLSFSFSLSISQLISVHRTTSLPLPSVPRSSIPSIGHPISLSVSLTSQSPPPHPPPLLRVGLPSRHHTASVGFPSQRHPTFIGLPILSSESTPQLSSFPYYKFNASQQKKMLTWVKDKEVFLKKYSFVPICMGHWSLVILCHEEEDDLPFIMLVDSLHSIDPTKLVRPIQRFFKDIYATKNKTVIADAMSSIDISVPSVPQQINGTECELFVLYYIYHFIQNDPPSFSLDDYPFFTKLQVVKITQPSSSSSSSIATADDTYSQIELDDT</sequence>
<dbReference type="Pfam" id="PF02902">
    <property type="entry name" value="Peptidase_C48"/>
    <property type="match status" value="1"/>
</dbReference>
<evidence type="ECO:0000256" key="4">
    <source>
        <dbReference type="ARBA" id="ARBA00022807"/>
    </source>
</evidence>
<feature type="domain" description="Ubiquitin-like protease family profile" evidence="5">
    <location>
        <begin position="78"/>
        <end position="254"/>
    </location>
</feature>
<gene>
    <name evidence="6" type="ORF">Taro_026009</name>
</gene>
<dbReference type="SUPFAM" id="SSF54001">
    <property type="entry name" value="Cysteine proteinases"/>
    <property type="match status" value="1"/>
</dbReference>
<keyword evidence="2" id="KW-0645">Protease</keyword>
<dbReference type="AlphaFoldDB" id="A0A843VJA9"/>
<keyword evidence="3" id="KW-0378">Hydrolase</keyword>
<comment type="similarity">
    <text evidence="1">Belongs to the peptidase C48 family.</text>
</comment>
<evidence type="ECO:0000259" key="5">
    <source>
        <dbReference type="PROSITE" id="PS50600"/>
    </source>
</evidence>
<dbReference type="GO" id="GO:0016926">
    <property type="term" value="P:protein desumoylation"/>
    <property type="evidence" value="ECO:0007669"/>
    <property type="project" value="UniProtKB-ARBA"/>
</dbReference>
<keyword evidence="7" id="KW-1185">Reference proteome</keyword>
<accession>A0A843VJA9</accession>
<reference evidence="6" key="1">
    <citation type="submission" date="2017-07" db="EMBL/GenBank/DDBJ databases">
        <title>Taro Niue Genome Assembly and Annotation.</title>
        <authorList>
            <person name="Atibalentja N."/>
            <person name="Keating K."/>
            <person name="Fields C.J."/>
        </authorList>
    </citation>
    <scope>NUCLEOTIDE SEQUENCE</scope>
    <source>
        <strain evidence="6">Niue_2</strain>
        <tissue evidence="6">Leaf</tissue>
    </source>
</reference>
<dbReference type="GO" id="GO:0006508">
    <property type="term" value="P:proteolysis"/>
    <property type="evidence" value="ECO:0007669"/>
    <property type="project" value="UniProtKB-KW"/>
</dbReference>
<dbReference type="GO" id="GO:0008234">
    <property type="term" value="F:cysteine-type peptidase activity"/>
    <property type="evidence" value="ECO:0007669"/>
    <property type="project" value="UniProtKB-KW"/>
</dbReference>
<dbReference type="InterPro" id="IPR038765">
    <property type="entry name" value="Papain-like_cys_pep_sf"/>
</dbReference>
<keyword evidence="4" id="KW-0788">Thiol protease</keyword>
<dbReference type="PROSITE" id="PS50600">
    <property type="entry name" value="ULP_PROTEASE"/>
    <property type="match status" value="1"/>
</dbReference>
<protein>
    <recommendedName>
        <fullName evidence="5">Ubiquitin-like protease family profile domain-containing protein</fullName>
    </recommendedName>
</protein>
<evidence type="ECO:0000256" key="1">
    <source>
        <dbReference type="ARBA" id="ARBA00005234"/>
    </source>
</evidence>
<dbReference type="PANTHER" id="PTHR46915">
    <property type="entry name" value="UBIQUITIN-LIKE PROTEASE 4-RELATED"/>
    <property type="match status" value="1"/>
</dbReference>
<evidence type="ECO:0000313" key="7">
    <source>
        <dbReference type="Proteomes" id="UP000652761"/>
    </source>
</evidence>
<name>A0A843VJA9_COLES</name>
<dbReference type="PANTHER" id="PTHR46915:SF6">
    <property type="entry name" value="CYSTEINE PROTEINASES SUPERFAMILY PROTEIN"/>
    <property type="match status" value="1"/>
</dbReference>
<evidence type="ECO:0000313" key="6">
    <source>
        <dbReference type="EMBL" id="MQL93364.1"/>
    </source>
</evidence>
<evidence type="ECO:0000256" key="3">
    <source>
        <dbReference type="ARBA" id="ARBA00022801"/>
    </source>
</evidence>
<dbReference type="Proteomes" id="UP000652761">
    <property type="component" value="Unassembled WGS sequence"/>
</dbReference>
<evidence type="ECO:0000256" key="2">
    <source>
        <dbReference type="ARBA" id="ARBA00022670"/>
    </source>
</evidence>
<proteinExistence type="inferred from homology"/>
<organism evidence="6 7">
    <name type="scientific">Colocasia esculenta</name>
    <name type="common">Wild taro</name>
    <name type="synonym">Arum esculentum</name>
    <dbReference type="NCBI Taxonomy" id="4460"/>
    <lineage>
        <taxon>Eukaryota</taxon>
        <taxon>Viridiplantae</taxon>
        <taxon>Streptophyta</taxon>
        <taxon>Embryophyta</taxon>
        <taxon>Tracheophyta</taxon>
        <taxon>Spermatophyta</taxon>
        <taxon>Magnoliopsida</taxon>
        <taxon>Liliopsida</taxon>
        <taxon>Araceae</taxon>
        <taxon>Aroideae</taxon>
        <taxon>Colocasieae</taxon>
        <taxon>Colocasia</taxon>
    </lineage>
</organism>
<dbReference type="OrthoDB" id="732682at2759"/>